<dbReference type="Pfam" id="PF17161">
    <property type="entry name" value="DUF5123"/>
    <property type="match status" value="1"/>
</dbReference>
<dbReference type="Proteomes" id="UP000297861">
    <property type="component" value="Unassembled WGS sequence"/>
</dbReference>
<dbReference type="Pfam" id="PF16318">
    <property type="entry name" value="DUF4957"/>
    <property type="match status" value="1"/>
</dbReference>
<feature type="domain" description="DUF4957" evidence="2">
    <location>
        <begin position="299"/>
        <end position="407"/>
    </location>
</feature>
<dbReference type="AlphaFoldDB" id="A0A4Y8L3R5"/>
<organism evidence="4 5">
    <name type="scientific">Dysgonomonas capnocytophagoides</name>
    <dbReference type="NCBI Taxonomy" id="45254"/>
    <lineage>
        <taxon>Bacteria</taxon>
        <taxon>Pseudomonadati</taxon>
        <taxon>Bacteroidota</taxon>
        <taxon>Bacteroidia</taxon>
        <taxon>Bacteroidales</taxon>
        <taxon>Dysgonomonadaceae</taxon>
        <taxon>Dysgonomonas</taxon>
    </lineage>
</organism>
<evidence type="ECO:0000259" key="3">
    <source>
        <dbReference type="Pfam" id="PF17161"/>
    </source>
</evidence>
<protein>
    <submittedName>
        <fullName evidence="4">DUF5123 domain-containing protein</fullName>
    </submittedName>
</protein>
<dbReference type="InterPro" id="IPR003961">
    <property type="entry name" value="FN3_dom"/>
</dbReference>
<dbReference type="InterPro" id="IPR011050">
    <property type="entry name" value="Pectin_lyase_fold/virulence"/>
</dbReference>
<dbReference type="EMBL" id="SOML01000004">
    <property type="protein sequence ID" value="TFD96911.1"/>
    <property type="molecule type" value="Genomic_DNA"/>
</dbReference>
<feature type="signal peptide" evidence="1">
    <location>
        <begin position="1"/>
        <end position="21"/>
    </location>
</feature>
<evidence type="ECO:0000313" key="5">
    <source>
        <dbReference type="Proteomes" id="UP000297861"/>
    </source>
</evidence>
<dbReference type="InterPro" id="IPR032530">
    <property type="entry name" value="DUF4957"/>
</dbReference>
<keyword evidence="1" id="KW-0732">Signal</keyword>
<sequence>MINKFLYKIVGLLLFCGSVLSFTSCDDVNDWATDDNENGIFSPVIFETSDVAATSVSLKFSTVPNAGKYIFEFSRDSLQFTSIDRTVEIDVEDLVKDSTDTKIRYIFTVKKLDAEIRYSVRLKVTGNNGLPDSKWVSLTFKTKGEQILNAVKDISEDSALLTWDPENDVTHITLTENNGTAQKIDLTTEEISLGQKSLSGLKENTSYSVQIFNNEIKRGTVSFTTQPKVSGDGVKYFLTGDEDLATYLDNITDDAVILVFPGGSSYTINSADGNWSIPAHIKSLTLWGLPSGDDKVQLNLKSIKLDDSSVSFKLWAYNIKITGTDNSADYILNDNPSGARSLPEFKIDNCIVNTFRGVMRLRGAVNISRFEITNSIVSNIGSYGILTIDAATVSVGNVVISNSTIYNLLSANVLTFKSQASSLNITNCTIYDAPSKGKYIVSFDKAASIPSTFNITSCIFGASDAANEIRATTPKITTTFVTDSYKTSDLSINTGYPLTGVSEYSKTSADLFVDPANGDFTIKDTNIGNGNNPGDPRWWN</sequence>
<dbReference type="PROSITE" id="PS51257">
    <property type="entry name" value="PROKAR_LIPOPROTEIN"/>
    <property type="match status" value="1"/>
</dbReference>
<dbReference type="InterPro" id="IPR033427">
    <property type="entry name" value="DUF5123"/>
</dbReference>
<dbReference type="STRING" id="1121485.GCA_000426485_02992"/>
<accession>A0A4Y8L3R5</accession>
<reference evidence="4 5" key="1">
    <citation type="submission" date="2019-03" db="EMBL/GenBank/DDBJ databases">
        <title>San Antonio Military Medical Center submission to MRSN (WRAIR), pending publication.</title>
        <authorList>
            <person name="Blyth D.M."/>
            <person name="Mccarthy S.L."/>
            <person name="Schall S.E."/>
            <person name="Stam J.A."/>
            <person name="Ong A.C."/>
            <person name="Mcgann P.T."/>
        </authorList>
    </citation>
    <scope>NUCLEOTIDE SEQUENCE [LARGE SCALE GENOMIC DNA]</scope>
    <source>
        <strain evidence="4 5">MRSN571793</strain>
    </source>
</reference>
<feature type="domain" description="DUF5123" evidence="3">
    <location>
        <begin position="424"/>
        <end position="538"/>
    </location>
</feature>
<dbReference type="InterPro" id="IPR013783">
    <property type="entry name" value="Ig-like_fold"/>
</dbReference>
<dbReference type="InterPro" id="IPR036116">
    <property type="entry name" value="FN3_sf"/>
</dbReference>
<proteinExistence type="predicted"/>
<comment type="caution">
    <text evidence="4">The sequence shown here is derived from an EMBL/GenBank/DDBJ whole genome shotgun (WGS) entry which is preliminary data.</text>
</comment>
<gene>
    <name evidence="4" type="ORF">E2605_08855</name>
</gene>
<evidence type="ECO:0000256" key="1">
    <source>
        <dbReference type="SAM" id="SignalP"/>
    </source>
</evidence>
<evidence type="ECO:0000313" key="4">
    <source>
        <dbReference type="EMBL" id="TFD96911.1"/>
    </source>
</evidence>
<keyword evidence="5" id="KW-1185">Reference proteome</keyword>
<dbReference type="CDD" id="cd00063">
    <property type="entry name" value="FN3"/>
    <property type="match status" value="1"/>
</dbReference>
<dbReference type="SUPFAM" id="SSF51126">
    <property type="entry name" value="Pectin lyase-like"/>
    <property type="match status" value="1"/>
</dbReference>
<dbReference type="OrthoDB" id="691503at2"/>
<dbReference type="RefSeq" id="WP_134436176.1">
    <property type="nucleotide sequence ID" value="NZ_SOML01000004.1"/>
</dbReference>
<dbReference type="Gene3D" id="2.60.40.10">
    <property type="entry name" value="Immunoglobulins"/>
    <property type="match status" value="1"/>
</dbReference>
<dbReference type="SUPFAM" id="SSF49265">
    <property type="entry name" value="Fibronectin type III"/>
    <property type="match status" value="1"/>
</dbReference>
<evidence type="ECO:0000259" key="2">
    <source>
        <dbReference type="Pfam" id="PF16318"/>
    </source>
</evidence>
<name>A0A4Y8L3R5_9BACT</name>
<feature type="chain" id="PRO_5021420949" evidence="1">
    <location>
        <begin position="22"/>
        <end position="540"/>
    </location>
</feature>